<dbReference type="SMART" id="SM00456">
    <property type="entry name" value="WW"/>
    <property type="match status" value="2"/>
</dbReference>
<proteinExistence type="predicted"/>
<dbReference type="SUPFAM" id="SSF51045">
    <property type="entry name" value="WW domain"/>
    <property type="match status" value="2"/>
</dbReference>
<dbReference type="AlphaFoldDB" id="A0A3B4AA35"/>
<dbReference type="GO" id="GO:0010314">
    <property type="term" value="F:phosphatidylinositol-5-phosphate binding"/>
    <property type="evidence" value="ECO:0007669"/>
    <property type="project" value="TreeGrafter"/>
</dbReference>
<organism evidence="2 3">
    <name type="scientific">Periophthalmus magnuspinnatus</name>
    <dbReference type="NCBI Taxonomy" id="409849"/>
    <lineage>
        <taxon>Eukaryota</taxon>
        <taxon>Metazoa</taxon>
        <taxon>Chordata</taxon>
        <taxon>Craniata</taxon>
        <taxon>Vertebrata</taxon>
        <taxon>Euteleostomi</taxon>
        <taxon>Actinopterygii</taxon>
        <taxon>Neopterygii</taxon>
        <taxon>Teleostei</taxon>
        <taxon>Neoteleostei</taxon>
        <taxon>Acanthomorphata</taxon>
        <taxon>Gobiaria</taxon>
        <taxon>Gobiiformes</taxon>
        <taxon>Gobioidei</taxon>
        <taxon>Gobiidae</taxon>
        <taxon>Oxudercinae</taxon>
        <taxon>Periophthalmus</taxon>
    </lineage>
</organism>
<feature type="domain" description="WW" evidence="1">
    <location>
        <begin position="56"/>
        <end position="89"/>
    </location>
</feature>
<dbReference type="GO" id="GO:0070273">
    <property type="term" value="F:phosphatidylinositol-4-phosphate binding"/>
    <property type="evidence" value="ECO:0007669"/>
    <property type="project" value="TreeGrafter"/>
</dbReference>
<dbReference type="InterPro" id="IPR036020">
    <property type="entry name" value="WW_dom_sf"/>
</dbReference>
<keyword evidence="3" id="KW-1185">Reference proteome</keyword>
<sequence length="209" mass="23806">MAAEPRPDWLSRLPSAWSYGVLRDGRIFFINEQAQSTTWLHPVSGEAVVTGHRKTPDLPTGWEEGYTFEGARCFINHNERKVTCKHPLSGAPSQDNCIFVVNEQYVPLQLSHPFQALCPLLTLSTAQYSSVQLSTPSRSSKKVHNFGKRSNSIKRNVNAPVVKRGWIYKQVSPQELFFLGPYCVIFRRYNVVSPSQTYPELFCFIYSMT</sequence>
<evidence type="ECO:0000313" key="3">
    <source>
        <dbReference type="Proteomes" id="UP000261520"/>
    </source>
</evidence>
<accession>A0A3B4AA35</accession>
<feature type="domain" description="WW" evidence="1">
    <location>
        <begin position="11"/>
        <end position="44"/>
    </location>
</feature>
<dbReference type="PANTHER" id="PTHR12752:SF3">
    <property type="entry name" value="PLECKSTRIN HOMOLOGY DOMAIN-CONTAINING FAMILY A MEMBER 5"/>
    <property type="match status" value="1"/>
</dbReference>
<dbReference type="PANTHER" id="PTHR12752">
    <property type="entry name" value="PHOSPHOINOSITOL 3-PHOSPHATE-BINDING PROTEIN"/>
    <property type="match status" value="1"/>
</dbReference>
<dbReference type="GO" id="GO:0032266">
    <property type="term" value="F:phosphatidylinositol-3-phosphate binding"/>
    <property type="evidence" value="ECO:0007669"/>
    <property type="project" value="TreeGrafter"/>
</dbReference>
<dbReference type="GO" id="GO:0005829">
    <property type="term" value="C:cytosol"/>
    <property type="evidence" value="ECO:0007669"/>
    <property type="project" value="TreeGrafter"/>
</dbReference>
<dbReference type="STRING" id="409849.ENSPMGP00000013371"/>
<name>A0A3B4AA35_9GOBI</name>
<reference evidence="2" key="2">
    <citation type="submission" date="2025-09" db="UniProtKB">
        <authorList>
            <consortium name="Ensembl"/>
        </authorList>
    </citation>
    <scope>IDENTIFICATION</scope>
</reference>
<dbReference type="GO" id="GO:0080025">
    <property type="term" value="F:phosphatidylinositol-3,5-bisphosphate binding"/>
    <property type="evidence" value="ECO:0007669"/>
    <property type="project" value="TreeGrafter"/>
</dbReference>
<dbReference type="PROSITE" id="PS01159">
    <property type="entry name" value="WW_DOMAIN_1"/>
    <property type="match status" value="1"/>
</dbReference>
<dbReference type="Ensembl" id="ENSPMGT00000014267.1">
    <property type="protein sequence ID" value="ENSPMGP00000013371.1"/>
    <property type="gene ID" value="ENSPMGG00000011013.1"/>
</dbReference>
<dbReference type="InterPro" id="IPR001202">
    <property type="entry name" value="WW_dom"/>
</dbReference>
<dbReference type="Gene3D" id="2.20.70.10">
    <property type="match status" value="2"/>
</dbReference>
<dbReference type="Proteomes" id="UP000261520">
    <property type="component" value="Unplaced"/>
</dbReference>
<protein>
    <recommendedName>
        <fullName evidence="1">WW domain-containing protein</fullName>
    </recommendedName>
</protein>
<reference evidence="2" key="1">
    <citation type="submission" date="2025-08" db="UniProtKB">
        <authorList>
            <consortium name="Ensembl"/>
        </authorList>
    </citation>
    <scope>IDENTIFICATION</scope>
</reference>
<evidence type="ECO:0000259" key="1">
    <source>
        <dbReference type="PROSITE" id="PS50020"/>
    </source>
</evidence>
<evidence type="ECO:0000313" key="2">
    <source>
        <dbReference type="Ensembl" id="ENSPMGP00000013371.1"/>
    </source>
</evidence>
<dbReference type="PROSITE" id="PS50020">
    <property type="entry name" value="WW_DOMAIN_2"/>
    <property type="match status" value="2"/>
</dbReference>